<proteinExistence type="predicted"/>
<keyword evidence="2" id="KW-1185">Reference proteome</keyword>
<dbReference type="RefSeq" id="WP_133994015.1">
    <property type="nucleotide sequence ID" value="NZ_SODV01000001.1"/>
</dbReference>
<gene>
    <name evidence="1" type="ORF">EDB95_2499</name>
</gene>
<protein>
    <recommendedName>
        <fullName evidence="3">Restriction endonuclease</fullName>
    </recommendedName>
</protein>
<evidence type="ECO:0008006" key="3">
    <source>
        <dbReference type="Google" id="ProtNLM"/>
    </source>
</evidence>
<accession>A0A4V3GLZ3</accession>
<dbReference type="AlphaFoldDB" id="A0A4V3GLZ3"/>
<dbReference type="EMBL" id="SODV01000001">
    <property type="protein sequence ID" value="TDX01463.1"/>
    <property type="molecule type" value="Genomic_DNA"/>
</dbReference>
<comment type="caution">
    <text evidence="1">The sequence shown here is derived from an EMBL/GenBank/DDBJ whole genome shotgun (WGS) entry which is preliminary data.</text>
</comment>
<name>A0A4V3GLZ3_9BACT</name>
<sequence length="545" mass="62937">MANHKNTIICWFVEPHEVDLLTNQHIPFQPTYSPYLYFQLIKKGENTLEGYLGRHDVDDSFHQVIDSYYSYFSNYQNNKKVYMTMDKIVVYELIEILPSNPLLFVFKKLETNVPATPSTPIRQVKAATTVHRIHFEDLESINFERLVFAYVNRLRTWEDLFWLGESGNENGRDIWGTYKEKNYCYQCANHRKLPADKIKKDIDKLVEHGHIPDSFIVVSGGSVSATTRNNISNYAHESGIKHIEIWSGGELEERLRKDHPDILLRFFDGQLLPELESSKADAQKENKSFHFDDTPPSLAIGLEPNLHIMETDDEIALALEDAQFRIQKSLEPPIEIRIPRVHDLYNQYLLLSDSANTTSNKKKILELKKILIASKDIENEFQRKARLLFTANLYVVTNDFSLLVQSFKELLKLSISPDKLIEETDLVNYIDCSGRKEQPKKYVGNIKIDILQRRGGKIAFSIWLSDSELDNLLLKSPVKLDRKEILENLSFMGFECSDLSIDVFANKAIPAFIDKIYDLIYVDKIIDESDTSSWIHLSSYLIGLG</sequence>
<reference evidence="1 2" key="1">
    <citation type="submission" date="2019-03" db="EMBL/GenBank/DDBJ databases">
        <title>Genomic Encyclopedia of Type Strains, Phase IV (KMG-IV): sequencing the most valuable type-strain genomes for metagenomic binning, comparative biology and taxonomic classification.</title>
        <authorList>
            <person name="Goeker M."/>
        </authorList>
    </citation>
    <scope>NUCLEOTIDE SEQUENCE [LARGE SCALE GENOMIC DNA]</scope>
    <source>
        <strain evidence="1 2">DSM 100059</strain>
    </source>
</reference>
<dbReference type="Proteomes" id="UP000294498">
    <property type="component" value="Unassembled WGS sequence"/>
</dbReference>
<evidence type="ECO:0000313" key="1">
    <source>
        <dbReference type="EMBL" id="TDX01463.1"/>
    </source>
</evidence>
<organism evidence="1 2">
    <name type="scientific">Dinghuibacter silviterrae</name>
    <dbReference type="NCBI Taxonomy" id="1539049"/>
    <lineage>
        <taxon>Bacteria</taxon>
        <taxon>Pseudomonadati</taxon>
        <taxon>Bacteroidota</taxon>
        <taxon>Chitinophagia</taxon>
        <taxon>Chitinophagales</taxon>
        <taxon>Chitinophagaceae</taxon>
        <taxon>Dinghuibacter</taxon>
    </lineage>
</organism>
<evidence type="ECO:0000313" key="2">
    <source>
        <dbReference type="Proteomes" id="UP000294498"/>
    </source>
</evidence>
<dbReference type="OrthoDB" id="1344571at2"/>